<dbReference type="Proteomes" id="UP001231189">
    <property type="component" value="Unassembled WGS sequence"/>
</dbReference>
<feature type="region of interest" description="Disordered" evidence="1">
    <location>
        <begin position="33"/>
        <end position="149"/>
    </location>
</feature>
<feature type="compositionally biased region" description="Low complexity" evidence="1">
    <location>
        <begin position="1"/>
        <end position="12"/>
    </location>
</feature>
<feature type="region of interest" description="Disordered" evidence="1">
    <location>
        <begin position="1"/>
        <end position="21"/>
    </location>
</feature>
<protein>
    <submittedName>
        <fullName evidence="2">Uncharacterized protein</fullName>
    </submittedName>
</protein>
<gene>
    <name evidence="2" type="ORF">QYE76_064430</name>
</gene>
<name>A0AAD8W939_LOLMU</name>
<dbReference type="GO" id="GO:0016071">
    <property type="term" value="P:mRNA metabolic process"/>
    <property type="evidence" value="ECO:0007669"/>
    <property type="project" value="UniProtKB-ARBA"/>
</dbReference>
<dbReference type="PANTHER" id="PTHR35361">
    <property type="entry name" value="OS08G0443700 PROTEIN"/>
    <property type="match status" value="1"/>
</dbReference>
<sequence length="175" mass="18709">MAKAAAALLPGLLPTPPRSTAAPSRCIIILPSSFASNSKPKPGRADSVERWDAHKKPRSPASSCGSSSPGRGSSCERWDITKKKIPSSCSASSSSSSRGSSFSTSCERWDTHKKARDAQSWTGEQEEQDIGDKQPRMDPAVFSGSSFFTSPEPSMLPVPAFFRSRGHGMMSVPAY</sequence>
<feature type="compositionally biased region" description="Low complexity" evidence="1">
    <location>
        <begin position="87"/>
        <end position="105"/>
    </location>
</feature>
<dbReference type="PANTHER" id="PTHR35361:SF8">
    <property type="entry name" value="REMORIN C-TERMINAL DOMAIN-CONTAINING PROTEIN"/>
    <property type="match status" value="1"/>
</dbReference>
<dbReference type="EMBL" id="JAUUTY010000004">
    <property type="protein sequence ID" value="KAK1646625.1"/>
    <property type="molecule type" value="Genomic_DNA"/>
</dbReference>
<dbReference type="AlphaFoldDB" id="A0AAD8W939"/>
<proteinExistence type="predicted"/>
<evidence type="ECO:0000256" key="1">
    <source>
        <dbReference type="SAM" id="MobiDB-lite"/>
    </source>
</evidence>
<accession>A0AAD8W939</accession>
<dbReference type="Pfam" id="PF15365">
    <property type="entry name" value="PNRC"/>
    <property type="match status" value="1"/>
</dbReference>
<evidence type="ECO:0000313" key="3">
    <source>
        <dbReference type="Proteomes" id="UP001231189"/>
    </source>
</evidence>
<feature type="compositionally biased region" description="Low complexity" evidence="1">
    <location>
        <begin position="59"/>
        <end position="73"/>
    </location>
</feature>
<reference evidence="2" key="1">
    <citation type="submission" date="2023-07" db="EMBL/GenBank/DDBJ databases">
        <title>A chromosome-level genome assembly of Lolium multiflorum.</title>
        <authorList>
            <person name="Chen Y."/>
            <person name="Copetti D."/>
            <person name="Kolliker R."/>
            <person name="Studer B."/>
        </authorList>
    </citation>
    <scope>NUCLEOTIDE SEQUENCE</scope>
    <source>
        <strain evidence="2">02402/16</strain>
        <tissue evidence="2">Leaf</tissue>
    </source>
</reference>
<evidence type="ECO:0000313" key="2">
    <source>
        <dbReference type="EMBL" id="KAK1646625.1"/>
    </source>
</evidence>
<feature type="compositionally biased region" description="Basic and acidic residues" evidence="1">
    <location>
        <begin position="43"/>
        <end position="54"/>
    </location>
</feature>
<keyword evidence="3" id="KW-1185">Reference proteome</keyword>
<organism evidence="2 3">
    <name type="scientific">Lolium multiflorum</name>
    <name type="common">Italian ryegrass</name>
    <name type="synonym">Lolium perenne subsp. multiflorum</name>
    <dbReference type="NCBI Taxonomy" id="4521"/>
    <lineage>
        <taxon>Eukaryota</taxon>
        <taxon>Viridiplantae</taxon>
        <taxon>Streptophyta</taxon>
        <taxon>Embryophyta</taxon>
        <taxon>Tracheophyta</taxon>
        <taxon>Spermatophyta</taxon>
        <taxon>Magnoliopsida</taxon>
        <taxon>Liliopsida</taxon>
        <taxon>Poales</taxon>
        <taxon>Poaceae</taxon>
        <taxon>BOP clade</taxon>
        <taxon>Pooideae</taxon>
        <taxon>Poodae</taxon>
        <taxon>Poeae</taxon>
        <taxon>Poeae Chloroplast Group 2 (Poeae type)</taxon>
        <taxon>Loliodinae</taxon>
        <taxon>Loliinae</taxon>
        <taxon>Lolium</taxon>
    </lineage>
</organism>
<comment type="caution">
    <text evidence="2">The sequence shown here is derived from an EMBL/GenBank/DDBJ whole genome shotgun (WGS) entry which is preliminary data.</text>
</comment>
<dbReference type="InterPro" id="IPR028322">
    <property type="entry name" value="PNRC-like_rgn"/>
</dbReference>